<dbReference type="Gene3D" id="1.10.357.10">
    <property type="entry name" value="Tetracycline Repressor, domain 2"/>
    <property type="match status" value="1"/>
</dbReference>
<dbReference type="EMBL" id="PKJC01000012">
    <property type="protein sequence ID" value="PKZ64560.1"/>
    <property type="molecule type" value="Genomic_DNA"/>
</dbReference>
<dbReference type="AlphaFoldDB" id="A0A2I1R5Y8"/>
<evidence type="ECO:0000313" key="1">
    <source>
        <dbReference type="EMBL" id="PKZ64560.1"/>
    </source>
</evidence>
<dbReference type="InterPro" id="IPR009057">
    <property type="entry name" value="Homeodomain-like_sf"/>
</dbReference>
<accession>A0A2I1R5Y8</accession>
<sequence>MSGTRSGATRLGADDRREEMIAAAQVIFAERPYDSVSTAELARAAGTAMRMESSRVSRARIRAFLGMVSAATTEWLERETLSKEEVLALLVRTAVALGD</sequence>
<evidence type="ECO:0000313" key="2">
    <source>
        <dbReference type="Proteomes" id="UP000234662"/>
    </source>
</evidence>
<gene>
    <name evidence="1" type="ORF">CYJ73_15465</name>
</gene>
<name>A0A2I1R5Y8_9ACTN</name>
<dbReference type="SUPFAM" id="SSF46689">
    <property type="entry name" value="Homeodomain-like"/>
    <property type="match status" value="1"/>
</dbReference>
<dbReference type="Proteomes" id="UP000234662">
    <property type="component" value="Unassembled WGS sequence"/>
</dbReference>
<proteinExistence type="predicted"/>
<protein>
    <submittedName>
        <fullName evidence="1">Uncharacterized protein</fullName>
    </submittedName>
</protein>
<comment type="caution">
    <text evidence="1">The sequence shown here is derived from an EMBL/GenBank/DDBJ whole genome shotgun (WGS) entry which is preliminary data.</text>
</comment>
<reference evidence="1 2" key="1">
    <citation type="submission" date="2017-12" db="EMBL/GenBank/DDBJ databases">
        <title>Phylogenetic diversity of female urinary microbiome.</title>
        <authorList>
            <person name="Thomas-White K."/>
            <person name="Wolfe A.J."/>
        </authorList>
    </citation>
    <scope>NUCLEOTIDE SEQUENCE [LARGE SCALE GENOMIC DNA]</scope>
    <source>
        <strain evidence="1 2">UMB0777</strain>
    </source>
</reference>
<organism evidence="1 2">
    <name type="scientific">Gordonia terrae</name>
    <dbReference type="NCBI Taxonomy" id="2055"/>
    <lineage>
        <taxon>Bacteria</taxon>
        <taxon>Bacillati</taxon>
        <taxon>Actinomycetota</taxon>
        <taxon>Actinomycetes</taxon>
        <taxon>Mycobacteriales</taxon>
        <taxon>Gordoniaceae</taxon>
        <taxon>Gordonia</taxon>
    </lineage>
</organism>